<dbReference type="AlphaFoldDB" id="A0A8H7XM74"/>
<accession>A0A8H7XM74</accession>
<name>A0A8H7XM74_PSICU</name>
<dbReference type="EMBL" id="JAFIQS010000018">
    <property type="protein sequence ID" value="KAG5162526.1"/>
    <property type="molecule type" value="Genomic_DNA"/>
</dbReference>
<dbReference type="SUPFAM" id="SSF48452">
    <property type="entry name" value="TPR-like"/>
    <property type="match status" value="3"/>
</dbReference>
<protein>
    <submittedName>
        <fullName evidence="1">Uncharacterized protein</fullName>
    </submittedName>
</protein>
<evidence type="ECO:0000313" key="1">
    <source>
        <dbReference type="EMBL" id="KAG5162526.1"/>
    </source>
</evidence>
<dbReference type="Gene3D" id="1.25.40.10">
    <property type="entry name" value="Tetratricopeptide repeat domain"/>
    <property type="match status" value="4"/>
</dbReference>
<gene>
    <name evidence="1" type="ORF">JR316_012411</name>
</gene>
<dbReference type="InterPro" id="IPR011990">
    <property type="entry name" value="TPR-like_helical_dom_sf"/>
</dbReference>
<dbReference type="Pfam" id="PF13374">
    <property type="entry name" value="TPR_10"/>
    <property type="match status" value="1"/>
</dbReference>
<dbReference type="OrthoDB" id="9991317at2759"/>
<proteinExistence type="predicted"/>
<sequence>MTGQKEPTSPQMELAESLKELSLVGVDLENYKKGLDIDTLTVEERLQQSHRLSSFGKLYLEKYRKSKQQEDIDLSIKSYEKAIRLVADDSGLLAYDYDYAIALFERYSLLQRPDDLESAISRVERVVEGTPEESSDFTHRSGFLSSLYYIRYQSSRTISDLSKAIGAIRKSVHANEGNEKLVSNLNNLSVFLYQRFRLSPNHDLVDISEAILYQNRLVELTTEDDDNSPFWLEKLGGLLEARFKYTGEIEDLSAAISALDKAIGISPAQDNNRIRRLGKPGTLYRHRSQYKGNAEDIFRAVEDHEEALQISPDDYSNFYELYENVGNSYLAMYHQTEDIQHVSEAVTALKNAVDLIPEDNTDAASYWSNLGTAYLRLFECKGDPQDLSDAISAQERSLQFASTDSVQLSSFYDHLGDSYQIKFEIYGNTLDISKAISAHQQAIQLMPENHILRADRLNNLGTALQCRAERTGDISDIWEAISAHREAVKLCHPDNSNLPLLLSNLGNAIFAQFKLKNDPKAIDESISLYQQALSMTGNKKTDAAVATYYDNLSIAQRLRFDLCKVENDIDGSISSAEIALNLTREGRHLDTIGRLNNLATALCKRYEHSKIPADISKAIQSLEKGIQMLPSMAVRLHI</sequence>
<dbReference type="PANTHER" id="PTHR19959">
    <property type="entry name" value="KINESIN LIGHT CHAIN"/>
    <property type="match status" value="1"/>
</dbReference>
<comment type="caution">
    <text evidence="1">The sequence shown here is derived from an EMBL/GenBank/DDBJ whole genome shotgun (WGS) entry which is preliminary data.</text>
</comment>
<organism evidence="1">
    <name type="scientific">Psilocybe cubensis</name>
    <name type="common">Psychedelic mushroom</name>
    <name type="synonym">Stropharia cubensis</name>
    <dbReference type="NCBI Taxonomy" id="181762"/>
    <lineage>
        <taxon>Eukaryota</taxon>
        <taxon>Fungi</taxon>
        <taxon>Dikarya</taxon>
        <taxon>Basidiomycota</taxon>
        <taxon>Agaricomycotina</taxon>
        <taxon>Agaricomycetes</taxon>
        <taxon>Agaricomycetidae</taxon>
        <taxon>Agaricales</taxon>
        <taxon>Agaricineae</taxon>
        <taxon>Strophariaceae</taxon>
        <taxon>Psilocybe</taxon>
    </lineage>
</organism>
<reference evidence="1" key="1">
    <citation type="submission" date="2021-02" db="EMBL/GenBank/DDBJ databases">
        <title>Psilocybe cubensis genome.</title>
        <authorList>
            <person name="Mckernan K.J."/>
            <person name="Crawford S."/>
            <person name="Trippe A."/>
            <person name="Kane L.T."/>
            <person name="Mclaughlin S."/>
        </authorList>
    </citation>
    <scope>NUCLEOTIDE SEQUENCE [LARGE SCALE GENOMIC DNA]</scope>
    <source>
        <strain evidence="1">MGC-MH-2018</strain>
    </source>
</reference>
<dbReference type="PANTHER" id="PTHR19959:SF119">
    <property type="entry name" value="FUNGAL LIPASE-LIKE DOMAIN-CONTAINING PROTEIN"/>
    <property type="match status" value="1"/>
</dbReference>